<comment type="caution">
    <text evidence="2">The sequence shown here is derived from an EMBL/GenBank/DDBJ whole genome shotgun (WGS) entry which is preliminary data.</text>
</comment>
<dbReference type="AlphaFoldDB" id="A0AAW6PEQ3"/>
<organism evidence="2 3">
    <name type="scientific">Pseudomonas citronellolis</name>
    <dbReference type="NCBI Taxonomy" id="53408"/>
    <lineage>
        <taxon>Bacteria</taxon>
        <taxon>Pseudomonadati</taxon>
        <taxon>Pseudomonadota</taxon>
        <taxon>Gammaproteobacteria</taxon>
        <taxon>Pseudomonadales</taxon>
        <taxon>Pseudomonadaceae</taxon>
        <taxon>Pseudomonas</taxon>
    </lineage>
</organism>
<evidence type="ECO:0000256" key="1">
    <source>
        <dbReference type="SAM" id="SignalP"/>
    </source>
</evidence>
<dbReference type="RefSeq" id="WP_276215681.1">
    <property type="nucleotide sequence ID" value="NZ_JARJLR010000401.1"/>
</dbReference>
<dbReference type="Proteomes" id="UP001220662">
    <property type="component" value="Unassembled WGS sequence"/>
</dbReference>
<feature type="chain" id="PRO_5043465097" evidence="1">
    <location>
        <begin position="22"/>
        <end position="158"/>
    </location>
</feature>
<protein>
    <submittedName>
        <fullName evidence="2">FAD/FMN-containing dehydrogenase</fullName>
    </submittedName>
</protein>
<feature type="signal peptide" evidence="1">
    <location>
        <begin position="1"/>
        <end position="21"/>
    </location>
</feature>
<keyword evidence="1" id="KW-0732">Signal</keyword>
<proteinExistence type="predicted"/>
<sequence>MNIRRTCAALLLSLVPLLALAAGEEGAPTGWTLLDQYDKPYTQNDDLKVLLVARDMAGGKLVKAALEGRPQGYLEQRHAVFVADISRMPSLISKMFAVPAMRDYNYRVLLDREPRVASHFQVPEDSVLWISLQQGRVVASQAYTSAPALREALEQVRP</sequence>
<evidence type="ECO:0000313" key="2">
    <source>
        <dbReference type="EMBL" id="MDF3844751.1"/>
    </source>
</evidence>
<evidence type="ECO:0000313" key="3">
    <source>
        <dbReference type="Proteomes" id="UP001220662"/>
    </source>
</evidence>
<gene>
    <name evidence="2" type="ORF">P3W55_23820</name>
</gene>
<name>A0AAW6PEQ3_9PSED</name>
<dbReference type="EMBL" id="JARJLR010000401">
    <property type="protein sequence ID" value="MDF3844751.1"/>
    <property type="molecule type" value="Genomic_DNA"/>
</dbReference>
<accession>A0AAW6PEQ3</accession>
<reference evidence="2" key="1">
    <citation type="submission" date="2023-03" db="EMBL/GenBank/DDBJ databases">
        <title>Draft assemblies of triclosan tolerant bacteria isolated from returned activated sludge.</title>
        <authorList>
            <person name="Van Hamelsveld S."/>
        </authorList>
    </citation>
    <scope>NUCLEOTIDE SEQUENCE</scope>
    <source>
        <strain evidence="2">GW210015_S63</strain>
    </source>
</reference>